<reference evidence="1 2" key="1">
    <citation type="submission" date="2014-01" db="EMBL/GenBank/DDBJ databases">
        <authorList>
            <person name="Durkin A.S."/>
            <person name="McCorrison J."/>
            <person name="Torralba M."/>
            <person name="Gillis M."/>
            <person name="Haft D.H."/>
            <person name="Methe B."/>
            <person name="Sutton G."/>
            <person name="Nelson K.E."/>
        </authorList>
    </citation>
    <scope>NUCLEOTIDE SEQUENCE [LARGE SCALE GENOMIC DNA]</scope>
    <source>
        <strain evidence="1 2">205/92</strain>
    </source>
</reference>
<protein>
    <recommendedName>
        <fullName evidence="3">Transposase</fullName>
    </recommendedName>
</protein>
<proteinExistence type="predicted"/>
<name>A0AAV3MAE4_9GAMM</name>
<evidence type="ECO:0008006" key="3">
    <source>
        <dbReference type="Google" id="ProtNLM"/>
    </source>
</evidence>
<evidence type="ECO:0000313" key="2">
    <source>
        <dbReference type="Proteomes" id="UP000022311"/>
    </source>
</evidence>
<comment type="caution">
    <text evidence="1">The sequence shown here is derived from an EMBL/GenBank/DDBJ whole genome shotgun (WGS) entry which is preliminary data.</text>
</comment>
<dbReference type="Proteomes" id="UP000022311">
    <property type="component" value="Unassembled WGS sequence"/>
</dbReference>
<sequence>MRSQKINMTHHYAKKAKRCSLYAQRLSAQRGYLINNLMIILNK</sequence>
<gene>
    <name evidence="1" type="ORF">HMPREF1563_2359</name>
</gene>
<accession>A0AAV3MAE4</accession>
<dbReference type="AlphaFoldDB" id="A0AAV3MAE4"/>
<dbReference type="EMBL" id="JALD01000005">
    <property type="protein sequence ID" value="EUD12826.1"/>
    <property type="molecule type" value="Genomic_DNA"/>
</dbReference>
<organism evidence="1 2">
    <name type="scientific">Providencia alcalifaciens 205/92</name>
    <dbReference type="NCBI Taxonomy" id="1256988"/>
    <lineage>
        <taxon>Bacteria</taxon>
        <taxon>Pseudomonadati</taxon>
        <taxon>Pseudomonadota</taxon>
        <taxon>Gammaproteobacteria</taxon>
        <taxon>Enterobacterales</taxon>
        <taxon>Morganellaceae</taxon>
        <taxon>Providencia</taxon>
    </lineage>
</organism>
<evidence type="ECO:0000313" key="1">
    <source>
        <dbReference type="EMBL" id="EUD12826.1"/>
    </source>
</evidence>